<evidence type="ECO:0000259" key="3">
    <source>
        <dbReference type="Pfam" id="PF05529"/>
    </source>
</evidence>
<evidence type="ECO:0000256" key="1">
    <source>
        <dbReference type="SAM" id="MobiDB-lite"/>
    </source>
</evidence>
<feature type="domain" description="BAP29/BAP31 transmembrane" evidence="3">
    <location>
        <begin position="100"/>
        <end position="153"/>
    </location>
</feature>
<keyword evidence="2" id="KW-1133">Transmembrane helix</keyword>
<dbReference type="Pfam" id="PF05529">
    <property type="entry name" value="Bap31"/>
    <property type="match status" value="1"/>
</dbReference>
<organism evidence="4 5">
    <name type="scientific">Perkinsus olseni</name>
    <name type="common">Perkinsus atlanticus</name>
    <dbReference type="NCBI Taxonomy" id="32597"/>
    <lineage>
        <taxon>Eukaryota</taxon>
        <taxon>Sar</taxon>
        <taxon>Alveolata</taxon>
        <taxon>Perkinsozoa</taxon>
        <taxon>Perkinsea</taxon>
        <taxon>Perkinsida</taxon>
        <taxon>Perkinsidae</taxon>
        <taxon>Perkinsus</taxon>
    </lineage>
</organism>
<dbReference type="EMBL" id="JABANN010001172">
    <property type="protein sequence ID" value="KAF4650788.1"/>
    <property type="molecule type" value="Genomic_DNA"/>
</dbReference>
<name>A0A7J6KU91_PEROL</name>
<keyword evidence="2" id="KW-0472">Membrane</keyword>
<dbReference type="InterPro" id="IPR040463">
    <property type="entry name" value="BAP29/BAP31_N"/>
</dbReference>
<accession>A0A7J6KU91</accession>
<dbReference type="Proteomes" id="UP000572268">
    <property type="component" value="Unassembled WGS sequence"/>
</dbReference>
<evidence type="ECO:0000256" key="2">
    <source>
        <dbReference type="SAM" id="Phobius"/>
    </source>
</evidence>
<feature type="region of interest" description="Disordered" evidence="1">
    <location>
        <begin position="151"/>
        <end position="198"/>
    </location>
</feature>
<evidence type="ECO:0000313" key="5">
    <source>
        <dbReference type="Proteomes" id="UP000572268"/>
    </source>
</evidence>
<sequence>MSAWSFEAYIGIPLAAVVLFLLLSDISFLQKFACKLSNLSLTVGNYGISLSLAMVSIAFTLFFSQWMTLRDLDSMKDAQLSDLTTVELQDRDRNEVSIGDGFTHSGISSFLMKAWRAERNWWISLFSLTLWLMVWRSATWVQGLLDEEQKNQQKGESGLTGDLKMKEKTEGAPVTAASQKKSASSKTTSEVDMTNMKK</sequence>
<feature type="transmembrane region" description="Helical" evidence="2">
    <location>
        <begin position="43"/>
        <end position="67"/>
    </location>
</feature>
<dbReference type="AlphaFoldDB" id="A0A7J6KU91"/>
<reference evidence="4 5" key="1">
    <citation type="submission" date="2020-04" db="EMBL/GenBank/DDBJ databases">
        <title>Perkinsus olseni comparative genomics.</title>
        <authorList>
            <person name="Bogema D.R."/>
        </authorList>
    </citation>
    <scope>NUCLEOTIDE SEQUENCE [LARGE SCALE GENOMIC DNA]</scope>
    <source>
        <strain evidence="4">ATCC PRA-31</strain>
    </source>
</reference>
<feature type="transmembrane region" description="Helical" evidence="2">
    <location>
        <begin position="6"/>
        <end position="23"/>
    </location>
</feature>
<gene>
    <name evidence="4" type="ORF">FOL46_000729</name>
</gene>
<proteinExistence type="predicted"/>
<protein>
    <recommendedName>
        <fullName evidence="3">BAP29/BAP31 transmembrane domain-containing protein</fullName>
    </recommendedName>
</protein>
<comment type="caution">
    <text evidence="4">The sequence shown here is derived from an EMBL/GenBank/DDBJ whole genome shotgun (WGS) entry which is preliminary data.</text>
</comment>
<keyword evidence="2" id="KW-0812">Transmembrane</keyword>
<feature type="compositionally biased region" description="Low complexity" evidence="1">
    <location>
        <begin position="175"/>
        <end position="188"/>
    </location>
</feature>
<evidence type="ECO:0000313" key="4">
    <source>
        <dbReference type="EMBL" id="KAF4650788.1"/>
    </source>
</evidence>